<evidence type="ECO:0000313" key="1">
    <source>
        <dbReference type="EMBL" id="OGY93374.1"/>
    </source>
</evidence>
<comment type="caution">
    <text evidence="1">The sequence shown here is derived from an EMBL/GenBank/DDBJ whole genome shotgun (WGS) entry which is preliminary data.</text>
</comment>
<evidence type="ECO:0000313" key="2">
    <source>
        <dbReference type="Proteomes" id="UP000177626"/>
    </source>
</evidence>
<gene>
    <name evidence="1" type="ORF">A2406_00070</name>
</gene>
<accession>A0A1G2BW30</accession>
<dbReference type="InterPro" id="IPR006059">
    <property type="entry name" value="SBP"/>
</dbReference>
<organism evidence="1 2">
    <name type="scientific">Candidatus Komeilibacteria bacterium RIFOXYC1_FULL_37_11</name>
    <dbReference type="NCBI Taxonomy" id="1798555"/>
    <lineage>
        <taxon>Bacteria</taxon>
        <taxon>Candidatus Komeiliibacteriota</taxon>
    </lineage>
</organism>
<name>A0A1G2BW30_9BACT</name>
<dbReference type="EMBL" id="MHKQ01000023">
    <property type="protein sequence ID" value="OGY93374.1"/>
    <property type="molecule type" value="Genomic_DNA"/>
</dbReference>
<dbReference type="Proteomes" id="UP000177626">
    <property type="component" value="Unassembled WGS sequence"/>
</dbReference>
<evidence type="ECO:0008006" key="3">
    <source>
        <dbReference type="Google" id="ProtNLM"/>
    </source>
</evidence>
<dbReference type="SUPFAM" id="SSF53850">
    <property type="entry name" value="Periplasmic binding protein-like II"/>
    <property type="match status" value="1"/>
</dbReference>
<dbReference type="AlphaFoldDB" id="A0A1G2BW30"/>
<protein>
    <recommendedName>
        <fullName evidence="3">ABC transporter substrate-binding protein</fullName>
    </recommendedName>
</protein>
<dbReference type="Pfam" id="PF01547">
    <property type="entry name" value="SBP_bac_1"/>
    <property type="match status" value="1"/>
</dbReference>
<proteinExistence type="predicted"/>
<dbReference type="PANTHER" id="PTHR43649">
    <property type="entry name" value="ARABINOSE-BINDING PROTEIN-RELATED"/>
    <property type="match status" value="1"/>
</dbReference>
<reference evidence="1 2" key="1">
    <citation type="journal article" date="2016" name="Nat. Commun.">
        <title>Thousands of microbial genomes shed light on interconnected biogeochemical processes in an aquifer system.</title>
        <authorList>
            <person name="Anantharaman K."/>
            <person name="Brown C.T."/>
            <person name="Hug L.A."/>
            <person name="Sharon I."/>
            <person name="Castelle C.J."/>
            <person name="Probst A.J."/>
            <person name="Thomas B.C."/>
            <person name="Singh A."/>
            <person name="Wilkins M.J."/>
            <person name="Karaoz U."/>
            <person name="Brodie E.L."/>
            <person name="Williams K.H."/>
            <person name="Hubbard S.S."/>
            <person name="Banfield J.F."/>
        </authorList>
    </citation>
    <scope>NUCLEOTIDE SEQUENCE [LARGE SCALE GENOMIC DNA]</scope>
</reference>
<dbReference type="Gene3D" id="3.40.190.10">
    <property type="entry name" value="Periplasmic binding protein-like II"/>
    <property type="match status" value="1"/>
</dbReference>
<sequence>MVILIINSGFSCKWNPFRSDPELYEPVTLEYWGVWDTPEQLQTLITDYTQSHPTVKVNYRNFRYEEYERKLLEAWADDRGPDVFAIPSTWLKSYKSRLVPMPDTHQIPIYELQGTLKKEQVTVLKTFRGLSANEVKNQYVSVVYDDVIMDGQVYGLPYYLDTLATFYNIDLLTQAGIAEPIDDFFDLVEQAPRLTKVTDSNRIIQSAVALGGTQNIPRFFDIFSSIMLQNGVEADGSHFDPLASRESATRLAQAFGFYTDFSRPGKASYSWNSEAEDALEMFANGRLAYFFGYSYHADQLRSRNLQFDWDIKNFPQTRGAQGTKYYADYWINVVAKKSKNTDAAWNFIQSTAAEDKVKIYLEANKRPTALRSLIDAQLEDYEIATFTSQVLTASNWYNGYNIALAEKYTREIIDDLVSGKMVMDKEGTVLELFVNKINQTYVPPSN</sequence>
<dbReference type="InterPro" id="IPR050490">
    <property type="entry name" value="Bact_solute-bd_prot1"/>
</dbReference>